<evidence type="ECO:0000256" key="2">
    <source>
        <dbReference type="ARBA" id="ARBA00022475"/>
    </source>
</evidence>
<evidence type="ECO:0000259" key="6">
    <source>
        <dbReference type="Pfam" id="PF19277"/>
    </source>
</evidence>
<dbReference type="PANTHER" id="PTHR12563:SF17">
    <property type="entry name" value="DIHYDROXYACETONE PHOSPHATE ACYLTRANSFERASE"/>
    <property type="match status" value="1"/>
</dbReference>
<sequence>PDISHRRNLVKGLIHDPLVRQAISDEAQRENIPLAKAEAQALRYGNEIASDYTYTAIRFLEVVLSWFWNKIYDGIKVNHIEQVQGIAPGHEGNPLYTAVFNEYLHTLFTKGFPVEYFVEGGRSRTGRMLQPKTGMLAITLRSFLRSSRTPIVFVPVYIGYERVLEGRTYLGELRGASKKKESIFDIFKVIGALKQRFGQVAVNFGEPIRLASFLDQQQPGWREQDHSPQFRPAWLNETTSRLGEKVAQHLNEAAAINPVNLVALALLSTSRLALDERALARVLDLYLALLRQVPYSAHTTLPEGDGLALIGHVRGMDLLAEQQDALGRILYLDENNAILMTYYRNNVLHIFALPALLASFFQSSSRISRELIGRYTHALYPYLQSELFIRWDAQELDGVIDQWLEAFVEQGLLRFENGVYLRPAPSSRHAATKPPNTPSNKSEQEYTMKKLTLAVLGSLLAACSSTPSPSKASLDGEVFYLQRIALPPAATLSVSLQDVSLADAPAVTLANQSGPVKGQVPLPFHLSYDPAQVKPGHRYAVSARIELDGKLLFINTEHHGVQLDGSDAQPDAAMFRPALTFTGLCAGLLLSASALALSLGDLSQKDATGGLKDALTQGAQIAVKQLGTPGGFSNNPDVRIELPGNLGKAAKAMKKFGMGAEVDQLEASMNKAAEAAVPQAQALLVDAVKKMSVADAKGILSGGNDSATQYLNKTSREQIRAKFLPIVKQATDQVGLAKQYNSFA</sequence>
<evidence type="ECO:0000256" key="1">
    <source>
        <dbReference type="ARBA" id="ARBA00004413"/>
    </source>
</evidence>
<reference evidence="8" key="1">
    <citation type="submission" date="2016-11" db="UniProtKB">
        <authorList>
            <consortium name="WormBaseParasite"/>
        </authorList>
    </citation>
    <scope>IDENTIFICATION</scope>
</reference>
<dbReference type="WBParaSite" id="L893_g8208.t1">
    <property type="protein sequence ID" value="L893_g8208.t1"/>
    <property type="gene ID" value="L893_g8208"/>
</dbReference>
<dbReference type="InterPro" id="IPR025245">
    <property type="entry name" value="DUF4197"/>
</dbReference>
<feature type="domain" description="Phospholipid/glycerol acyltransferase" evidence="5">
    <location>
        <begin position="92"/>
        <end position="158"/>
    </location>
</feature>
<feature type="region of interest" description="Disordered" evidence="4">
    <location>
        <begin position="425"/>
        <end position="444"/>
    </location>
</feature>
<dbReference type="GO" id="GO:0006631">
    <property type="term" value="P:fatty acid metabolic process"/>
    <property type="evidence" value="ECO:0007669"/>
    <property type="project" value="TreeGrafter"/>
</dbReference>
<dbReference type="AlphaFoldDB" id="A0A1I8AR51"/>
<keyword evidence="7" id="KW-1185">Reference proteome</keyword>
<keyword evidence="3" id="KW-0012">Acyltransferase</keyword>
<evidence type="ECO:0000259" key="5">
    <source>
        <dbReference type="Pfam" id="PF01553"/>
    </source>
</evidence>
<keyword evidence="3" id="KW-0808">Transferase</keyword>
<comment type="subcellular location">
    <subcellularLocation>
        <location evidence="1">Cell membrane</location>
        <topology evidence="1">Peripheral membrane protein</topology>
        <orientation evidence="1">Cytoplasmic side</orientation>
    </subcellularLocation>
</comment>
<organism evidence="7 8">
    <name type="scientific">Steinernema glaseri</name>
    <dbReference type="NCBI Taxonomy" id="37863"/>
    <lineage>
        <taxon>Eukaryota</taxon>
        <taxon>Metazoa</taxon>
        <taxon>Ecdysozoa</taxon>
        <taxon>Nematoda</taxon>
        <taxon>Chromadorea</taxon>
        <taxon>Rhabditida</taxon>
        <taxon>Tylenchina</taxon>
        <taxon>Panagrolaimomorpha</taxon>
        <taxon>Strongyloidoidea</taxon>
        <taxon>Steinernematidae</taxon>
        <taxon>Steinernema</taxon>
    </lineage>
</organism>
<keyword evidence="2" id="KW-1003">Cell membrane</keyword>
<dbReference type="InterPro" id="IPR028354">
    <property type="entry name" value="GPAT_PlsB"/>
</dbReference>
<dbReference type="GO" id="GO:0004366">
    <property type="term" value="F:glycerol-3-phosphate O-acyltransferase activity"/>
    <property type="evidence" value="ECO:0007669"/>
    <property type="project" value="InterPro"/>
</dbReference>
<dbReference type="Pfam" id="PF13852">
    <property type="entry name" value="DUF4197"/>
    <property type="match status" value="1"/>
</dbReference>
<dbReference type="GO" id="GO:0008654">
    <property type="term" value="P:phospholipid biosynthetic process"/>
    <property type="evidence" value="ECO:0007669"/>
    <property type="project" value="InterPro"/>
</dbReference>
<dbReference type="InterPro" id="IPR039366">
    <property type="entry name" value="Pilotin"/>
</dbReference>
<name>A0A1I8AR51_9BILA</name>
<dbReference type="Pfam" id="PF01553">
    <property type="entry name" value="Acyltransferase"/>
    <property type="match status" value="1"/>
</dbReference>
<comment type="similarity">
    <text evidence="3">Belongs to the GPAT/DAPAT family.</text>
</comment>
<dbReference type="Pfam" id="PF19277">
    <property type="entry name" value="GPAT_C"/>
    <property type="match status" value="1"/>
</dbReference>
<evidence type="ECO:0000313" key="7">
    <source>
        <dbReference type="Proteomes" id="UP000095287"/>
    </source>
</evidence>
<evidence type="ECO:0000256" key="4">
    <source>
        <dbReference type="SAM" id="MobiDB-lite"/>
    </source>
</evidence>
<dbReference type="PANTHER" id="PTHR12563">
    <property type="entry name" value="GLYCEROL-3-PHOSPHATE ACYLTRANSFERASE"/>
    <property type="match status" value="1"/>
</dbReference>
<dbReference type="InterPro" id="IPR045520">
    <property type="entry name" value="GPAT/DHAPAT_C"/>
</dbReference>
<dbReference type="InterPro" id="IPR022284">
    <property type="entry name" value="GPAT/DHAPAT"/>
</dbReference>
<feature type="domain" description="GPAT/DHAPAT C-terminal" evidence="6">
    <location>
        <begin position="169"/>
        <end position="430"/>
    </location>
</feature>
<dbReference type="Proteomes" id="UP000095287">
    <property type="component" value="Unplaced"/>
</dbReference>
<dbReference type="Pfam" id="PF09619">
    <property type="entry name" value="YscW"/>
    <property type="match status" value="1"/>
</dbReference>
<dbReference type="InterPro" id="IPR002123">
    <property type="entry name" value="Plipid/glycerol_acylTrfase"/>
</dbReference>
<dbReference type="GO" id="GO:0005886">
    <property type="term" value="C:plasma membrane"/>
    <property type="evidence" value="ECO:0007669"/>
    <property type="project" value="UniProtKB-SubCell"/>
</dbReference>
<dbReference type="PIRSF" id="PIRSF500064">
    <property type="entry name" value="GPAT"/>
    <property type="match status" value="1"/>
</dbReference>
<accession>A0A1I8AR51</accession>
<proteinExistence type="inferred from homology"/>
<keyword evidence="2" id="KW-0472">Membrane</keyword>
<evidence type="ECO:0000313" key="8">
    <source>
        <dbReference type="WBParaSite" id="L893_g8208.t1"/>
    </source>
</evidence>
<evidence type="ECO:0000256" key="3">
    <source>
        <dbReference type="PIRNR" id="PIRNR000437"/>
    </source>
</evidence>
<protein>
    <submittedName>
        <fullName evidence="8">GPAT_C domain-containing protein</fullName>
    </submittedName>
</protein>
<dbReference type="SUPFAM" id="SSF69593">
    <property type="entry name" value="Glycerol-3-phosphate (1)-acyltransferase"/>
    <property type="match status" value="1"/>
</dbReference>
<dbReference type="PIRSF" id="PIRSF000437">
    <property type="entry name" value="GPAT_DHAPAT"/>
    <property type="match status" value="1"/>
</dbReference>